<reference evidence="2 3" key="1">
    <citation type="journal article" date="2021" name="Commun. Biol.">
        <title>The genome of Shorea leprosula (Dipterocarpaceae) highlights the ecological relevance of drought in aseasonal tropical rainforests.</title>
        <authorList>
            <person name="Ng K.K.S."/>
            <person name="Kobayashi M.J."/>
            <person name="Fawcett J.A."/>
            <person name="Hatakeyama M."/>
            <person name="Paape T."/>
            <person name="Ng C.H."/>
            <person name="Ang C.C."/>
            <person name="Tnah L.H."/>
            <person name="Lee C.T."/>
            <person name="Nishiyama T."/>
            <person name="Sese J."/>
            <person name="O'Brien M.J."/>
            <person name="Copetti D."/>
            <person name="Mohd Noor M.I."/>
            <person name="Ong R.C."/>
            <person name="Putra M."/>
            <person name="Sireger I.Z."/>
            <person name="Indrioko S."/>
            <person name="Kosugi Y."/>
            <person name="Izuno A."/>
            <person name="Isagi Y."/>
            <person name="Lee S.L."/>
            <person name="Shimizu K.K."/>
        </authorList>
    </citation>
    <scope>NUCLEOTIDE SEQUENCE [LARGE SCALE GENOMIC DNA]</scope>
    <source>
        <strain evidence="2">214</strain>
    </source>
</reference>
<dbReference type="AlphaFoldDB" id="A0AAV5MQL7"/>
<organism evidence="2 3">
    <name type="scientific">Rubroshorea leprosula</name>
    <dbReference type="NCBI Taxonomy" id="152421"/>
    <lineage>
        <taxon>Eukaryota</taxon>
        <taxon>Viridiplantae</taxon>
        <taxon>Streptophyta</taxon>
        <taxon>Embryophyta</taxon>
        <taxon>Tracheophyta</taxon>
        <taxon>Spermatophyta</taxon>
        <taxon>Magnoliopsida</taxon>
        <taxon>eudicotyledons</taxon>
        <taxon>Gunneridae</taxon>
        <taxon>Pentapetalae</taxon>
        <taxon>rosids</taxon>
        <taxon>malvids</taxon>
        <taxon>Malvales</taxon>
        <taxon>Dipterocarpaceae</taxon>
        <taxon>Rubroshorea</taxon>
    </lineage>
</organism>
<comment type="caution">
    <text evidence="2">The sequence shown here is derived from an EMBL/GenBank/DDBJ whole genome shotgun (WGS) entry which is preliminary data.</text>
</comment>
<evidence type="ECO:0000313" key="3">
    <source>
        <dbReference type="Proteomes" id="UP001054252"/>
    </source>
</evidence>
<evidence type="ECO:0000256" key="1">
    <source>
        <dbReference type="SAM" id="MobiDB-lite"/>
    </source>
</evidence>
<sequence>MKVKRTKSIPLKAGAIPPKANERKNGMNARLGVGESLASEGTTLAKTERRID</sequence>
<feature type="region of interest" description="Disordered" evidence="1">
    <location>
        <begin position="1"/>
        <end position="52"/>
    </location>
</feature>
<protein>
    <submittedName>
        <fullName evidence="2">Uncharacterized protein</fullName>
    </submittedName>
</protein>
<gene>
    <name evidence="2" type="ORF">SLEP1_g58799</name>
</gene>
<dbReference type="Proteomes" id="UP001054252">
    <property type="component" value="Unassembled WGS sequence"/>
</dbReference>
<name>A0AAV5MQL7_9ROSI</name>
<accession>A0AAV5MQL7</accession>
<keyword evidence="3" id="KW-1185">Reference proteome</keyword>
<evidence type="ECO:0000313" key="2">
    <source>
        <dbReference type="EMBL" id="GKV52210.1"/>
    </source>
</evidence>
<dbReference type="EMBL" id="BPVZ01000631">
    <property type="protein sequence ID" value="GKV52210.1"/>
    <property type="molecule type" value="Genomic_DNA"/>
</dbReference>
<proteinExistence type="predicted"/>